<accession>A0ABY0JV18</accession>
<dbReference type="EMBL" id="FLUX01000044">
    <property type="protein sequence ID" value="SBW28114.1"/>
    <property type="molecule type" value="Genomic_DNA"/>
</dbReference>
<dbReference type="Proteomes" id="UP000195338">
    <property type="component" value="Unassembled WGS sequence"/>
</dbReference>
<proteinExistence type="predicted"/>
<name>A0ABY0JV18_9ENTR</name>
<gene>
    <name evidence="1" type="ORF">BN4901_4464</name>
</gene>
<reference evidence="1 2" key="1">
    <citation type="submission" date="2016-04" db="EMBL/GenBank/DDBJ databases">
        <authorList>
            <person name="Mornico D."/>
        </authorList>
    </citation>
    <scope>NUCLEOTIDE SEQUENCE [LARGE SCALE GENOMIC DNA]</scope>
    <source>
        <strain evidence="1 2">A121</strain>
    </source>
</reference>
<evidence type="ECO:0000313" key="2">
    <source>
        <dbReference type="Proteomes" id="UP000195338"/>
    </source>
</evidence>
<organism evidence="1 2">
    <name type="scientific">Citrobacter europaeus</name>
    <dbReference type="NCBI Taxonomy" id="1914243"/>
    <lineage>
        <taxon>Bacteria</taxon>
        <taxon>Pseudomonadati</taxon>
        <taxon>Pseudomonadota</taxon>
        <taxon>Gammaproteobacteria</taxon>
        <taxon>Enterobacterales</taxon>
        <taxon>Enterobacteriaceae</taxon>
        <taxon>Citrobacter</taxon>
    </lineage>
</organism>
<comment type="caution">
    <text evidence="1">The sequence shown here is derived from an EMBL/GenBank/DDBJ whole genome shotgun (WGS) entry which is preliminary data.</text>
</comment>
<sequence length="38" mass="4299">MKKVCREERSTANTPLACASAAPLIDNLPELVTARWWR</sequence>
<evidence type="ECO:0000313" key="1">
    <source>
        <dbReference type="EMBL" id="SBW28114.1"/>
    </source>
</evidence>
<keyword evidence="2" id="KW-1185">Reference proteome</keyword>
<protein>
    <submittedName>
        <fullName evidence="1">Uncharacterized protein</fullName>
    </submittedName>
</protein>